<dbReference type="InterPro" id="IPR018650">
    <property type="entry name" value="STSV1_Orf64"/>
</dbReference>
<reference evidence="3" key="1">
    <citation type="submission" date="2021-04" db="EMBL/GenBank/DDBJ databases">
        <title>Genome based classification of Actinospica acidithermotolerans sp. nov., an actinobacterium isolated from an Indonesian hot spring.</title>
        <authorList>
            <person name="Kusuma A.B."/>
            <person name="Putra K.E."/>
            <person name="Nafisah S."/>
            <person name="Loh J."/>
            <person name="Nouioui I."/>
            <person name="Goodfellow M."/>
        </authorList>
    </citation>
    <scope>NUCLEOTIDE SEQUENCE</scope>
    <source>
        <strain evidence="3">CSCA 57</strain>
    </source>
</reference>
<organism evidence="3 4">
    <name type="scientific">Actinospica durhamensis</name>
    <dbReference type="NCBI Taxonomy" id="1508375"/>
    <lineage>
        <taxon>Bacteria</taxon>
        <taxon>Bacillati</taxon>
        <taxon>Actinomycetota</taxon>
        <taxon>Actinomycetes</taxon>
        <taxon>Catenulisporales</taxon>
        <taxon>Actinospicaceae</taxon>
        <taxon>Actinospica</taxon>
    </lineage>
</organism>
<feature type="transmembrane region" description="Helical" evidence="2">
    <location>
        <begin position="416"/>
        <end position="433"/>
    </location>
</feature>
<feature type="compositionally biased region" description="Basic and acidic residues" evidence="1">
    <location>
        <begin position="1"/>
        <end position="12"/>
    </location>
</feature>
<feature type="transmembrane region" description="Helical" evidence="2">
    <location>
        <begin position="330"/>
        <end position="354"/>
    </location>
</feature>
<dbReference type="Pfam" id="PF09852">
    <property type="entry name" value="DUF2079"/>
    <property type="match status" value="1"/>
</dbReference>
<keyword evidence="4" id="KW-1185">Reference proteome</keyword>
<sequence>MTEANLKVDGEASHPGTDAPAETGEAVVGRLPRRPWPRALRGRRHLWGVGAVALMTAVLQGALGIQQFKQYYMGAYDLVIFDQAIRNYAHGHMPVSVLKDVHDAAQVIPGYGHTFSILGDHFSPILALAAPLYWIWNSPMVLLIAQALLFGAAVPSVWAFTRRAVRGIAPDRYAVRVAYLVAVSFGISWPLQMASQAGFHEVGFFVLLSAIMIERYQAGHLRVAIACALGLLLVKEDCGYVVAAFGLLLMCNRDRDRRRRVTGAVLALVGVVAAVAIERWWLPAFGARPGYYWYYDQLGPNLPSAVWKIISDPVYAFDIASRPADKVHTLLFLLWPLLFCCLLSPLSVLALPLLLERAFSSKPEHWRTDQHYNAFLAVILTTAAVDGVVRLWALVARLRERRAPAAEPAARTAGRWVLGWSGAVLVCAVLMVFQSPMPLGSVLFPNAWRANAFTVAANRAINQVPSDAGCVEADNDIAPHLSSRTEVLLLDAVPRGCPWVVLQTATVSYPFSGPAVELARAHWLEADGYQLVFSSNQVFVYHHP</sequence>
<feature type="region of interest" description="Disordered" evidence="1">
    <location>
        <begin position="1"/>
        <end position="26"/>
    </location>
</feature>
<dbReference type="AlphaFoldDB" id="A0A941EPT7"/>
<protein>
    <submittedName>
        <fullName evidence="3">DUF2079 domain-containing protein</fullName>
    </submittedName>
</protein>
<feature type="transmembrane region" description="Helical" evidence="2">
    <location>
        <begin position="46"/>
        <end position="65"/>
    </location>
</feature>
<evidence type="ECO:0000313" key="4">
    <source>
        <dbReference type="Proteomes" id="UP000675781"/>
    </source>
</evidence>
<gene>
    <name evidence="3" type="ORF">KDL01_17580</name>
</gene>
<keyword evidence="2" id="KW-0472">Membrane</keyword>
<feature type="transmembrane region" description="Helical" evidence="2">
    <location>
        <begin position="140"/>
        <end position="161"/>
    </location>
</feature>
<feature type="transmembrane region" description="Helical" evidence="2">
    <location>
        <begin position="197"/>
        <end position="213"/>
    </location>
</feature>
<keyword evidence="2" id="KW-1133">Transmembrane helix</keyword>
<feature type="transmembrane region" description="Helical" evidence="2">
    <location>
        <begin position="225"/>
        <end position="249"/>
    </location>
</feature>
<feature type="transmembrane region" description="Helical" evidence="2">
    <location>
        <begin position="261"/>
        <end position="282"/>
    </location>
</feature>
<evidence type="ECO:0000256" key="2">
    <source>
        <dbReference type="SAM" id="Phobius"/>
    </source>
</evidence>
<keyword evidence="2" id="KW-0812">Transmembrane</keyword>
<feature type="transmembrane region" description="Helical" evidence="2">
    <location>
        <begin position="374"/>
        <end position="395"/>
    </location>
</feature>
<evidence type="ECO:0000313" key="3">
    <source>
        <dbReference type="EMBL" id="MBR7835090.1"/>
    </source>
</evidence>
<dbReference type="Proteomes" id="UP000675781">
    <property type="component" value="Unassembled WGS sequence"/>
</dbReference>
<dbReference type="EMBL" id="JAGSOG010000082">
    <property type="protein sequence ID" value="MBR7835090.1"/>
    <property type="molecule type" value="Genomic_DNA"/>
</dbReference>
<comment type="caution">
    <text evidence="3">The sequence shown here is derived from an EMBL/GenBank/DDBJ whole genome shotgun (WGS) entry which is preliminary data.</text>
</comment>
<name>A0A941EPT7_9ACTN</name>
<proteinExistence type="predicted"/>
<feature type="transmembrane region" description="Helical" evidence="2">
    <location>
        <begin position="173"/>
        <end position="191"/>
    </location>
</feature>
<dbReference type="RefSeq" id="WP_212529603.1">
    <property type="nucleotide sequence ID" value="NZ_JAGSOG010000082.1"/>
</dbReference>
<accession>A0A941EPT7</accession>
<evidence type="ECO:0000256" key="1">
    <source>
        <dbReference type="SAM" id="MobiDB-lite"/>
    </source>
</evidence>